<dbReference type="STRING" id="285568.AQJ66_27840"/>
<evidence type="ECO:0000313" key="2">
    <source>
        <dbReference type="Proteomes" id="UP000053024"/>
    </source>
</evidence>
<accession>A0A101STI6</accession>
<evidence type="ECO:0000313" key="1">
    <source>
        <dbReference type="EMBL" id="KUN79772.1"/>
    </source>
</evidence>
<keyword evidence="2" id="KW-1185">Reference proteome</keyword>
<gene>
    <name evidence="1" type="ORF">AQJ66_27840</name>
</gene>
<name>A0A101STI6_9ACTN</name>
<dbReference type="AlphaFoldDB" id="A0A101STI6"/>
<dbReference type="EMBL" id="LMWX01000051">
    <property type="protein sequence ID" value="KUN79772.1"/>
    <property type="molecule type" value="Genomic_DNA"/>
</dbReference>
<reference evidence="1 2" key="1">
    <citation type="submission" date="2015-10" db="EMBL/GenBank/DDBJ databases">
        <title>Draft genome sequence of Streptomyces bungoensis DSM 41781, type strain for the species Streptomyces bungoensis.</title>
        <authorList>
            <person name="Ruckert C."/>
            <person name="Winkler A."/>
            <person name="Kalinowski J."/>
            <person name="Kampfer P."/>
            <person name="Glaeser S."/>
        </authorList>
    </citation>
    <scope>NUCLEOTIDE SEQUENCE [LARGE SCALE GENOMIC DNA]</scope>
    <source>
        <strain evidence="1 2">DSM 41781</strain>
    </source>
</reference>
<dbReference type="OrthoDB" id="4279612at2"/>
<dbReference type="Proteomes" id="UP000053024">
    <property type="component" value="Unassembled WGS sequence"/>
</dbReference>
<proteinExistence type="predicted"/>
<protein>
    <submittedName>
        <fullName evidence="1">Uncharacterized protein</fullName>
    </submittedName>
</protein>
<comment type="caution">
    <text evidence="1">The sequence shown here is derived from an EMBL/GenBank/DDBJ whole genome shotgun (WGS) entry which is preliminary data.</text>
</comment>
<sequence length="146" mass="15976">MTMTNAIHRPAWVPVRGHRLRVAGVHFDAVRIEGRRGEAVADRVVERGDGDAGPIVCEGGGRTRWVYFLLPPGVVHRYDWPLGVQHFGLRADRTVTYVGVPALEGETWPLRWYSEPTPTAPYVDAEALLAVTSPGCSPAGRRSPGP</sequence>
<organism evidence="1 2">
    <name type="scientific">Streptomyces bungoensis</name>
    <dbReference type="NCBI Taxonomy" id="285568"/>
    <lineage>
        <taxon>Bacteria</taxon>
        <taxon>Bacillati</taxon>
        <taxon>Actinomycetota</taxon>
        <taxon>Actinomycetes</taxon>
        <taxon>Kitasatosporales</taxon>
        <taxon>Streptomycetaceae</taxon>
        <taxon>Streptomyces</taxon>
    </lineage>
</organism>